<keyword evidence="9" id="KW-1185">Reference proteome</keyword>
<dbReference type="GO" id="GO:0005886">
    <property type="term" value="C:plasma membrane"/>
    <property type="evidence" value="ECO:0007669"/>
    <property type="project" value="UniProtKB-SubCell"/>
</dbReference>
<feature type="transmembrane region" description="Helical" evidence="6">
    <location>
        <begin position="247"/>
        <end position="272"/>
    </location>
</feature>
<feature type="transmembrane region" description="Helical" evidence="6">
    <location>
        <begin position="416"/>
        <end position="434"/>
    </location>
</feature>
<feature type="transmembrane region" description="Helical" evidence="6">
    <location>
        <begin position="705"/>
        <end position="725"/>
    </location>
</feature>
<reference evidence="8 9" key="1">
    <citation type="submission" date="2016-10" db="EMBL/GenBank/DDBJ databases">
        <authorList>
            <person name="de Groot N.N."/>
        </authorList>
    </citation>
    <scope>NUCLEOTIDE SEQUENCE [LARGE SCALE GENOMIC DNA]</scope>
    <source>
        <strain evidence="8 9">DSM 5522</strain>
    </source>
</reference>
<sequence length="786" mass="87868">MYLNILKKDLRHKKTMNIILLLFAILASMFVSAGLANVVTVMNGTDYFLDLAGVEDYVIITQNGGENVEEILKSSPNVTSYKKENCFWGSKDDLSVEGKKIELKNNTLLIQHLEETGIKFFKMDNSQLAHINKGDIYVTSGFLSSNNLKVGDILKVEFGDTNKSYRIAGEMKDAFLGSDMMGNTRLLISNEDYRDYTKSQSLLPYLGSLYYVASDNVKALGEEISPAENVLFSDSREIVKLCYVMEMIIAMIVLVLSVCLIIVSFVLLKFVISFSISKEFREIGVMKAIGIRNFKIRSLYITKYLAMAIIGGIAGFVLGIPFGNFLTGAVSKKMILGNNYGIAVNVCGSILVIVIMSIFTYLCTGKIKKASPVNAIRSGQTGERYGKKSIYSIKKSHLGNAFYMALNDVLSAPKRFVTIIISFFLCSILVFGIVEVTDTMKSDRLITAFTKKSDMYINDAKILKMEFLSSDGDAYLDETSKKIEEDLKSLDMPARVSADVLYRYPLTFDGNTSSFVFQQNTKAKASEYEYSKGSAPQKRNEIAITPIVSDKLGAYIGDRVTIDFGTEKLDCIITAIFQSMDQLGSVIRLHEDAPTSLANASALMSFQVDFNDKPSAKEIAKRIDIVKDFYDIDDVFDAAMYSDDCMHVSKTMEKVSKLLLLITCIVVVLVTILMERSFIQEEVHEIALLKAIGFKNSFIIKWQSIRFMIVTVTSLLLAIILTYPITKLWCDPIWKMMGAYHVSYYFNPLSLLVVYPGIILLLNLVAVLLTAMHTNKITSKDIMNIE</sequence>
<dbReference type="EMBL" id="FOJY01000008">
    <property type="protein sequence ID" value="SFB07577.1"/>
    <property type="molecule type" value="Genomic_DNA"/>
</dbReference>
<evidence type="ECO:0000256" key="3">
    <source>
        <dbReference type="ARBA" id="ARBA00022692"/>
    </source>
</evidence>
<proteinExistence type="predicted"/>
<evidence type="ECO:0000259" key="7">
    <source>
        <dbReference type="Pfam" id="PF02687"/>
    </source>
</evidence>
<keyword evidence="4 6" id="KW-1133">Transmembrane helix</keyword>
<feature type="domain" description="ABC3 transporter permease C-terminal" evidence="7">
    <location>
        <begin position="659"/>
        <end position="773"/>
    </location>
</feature>
<gene>
    <name evidence="8" type="ORF">SAMN05216249_10896</name>
</gene>
<keyword evidence="5 6" id="KW-0472">Membrane</keyword>
<comment type="subcellular location">
    <subcellularLocation>
        <location evidence="1">Cell membrane</location>
        <topology evidence="1">Multi-pass membrane protein</topology>
    </subcellularLocation>
</comment>
<evidence type="ECO:0000256" key="2">
    <source>
        <dbReference type="ARBA" id="ARBA00022475"/>
    </source>
</evidence>
<evidence type="ECO:0000256" key="6">
    <source>
        <dbReference type="SAM" id="Phobius"/>
    </source>
</evidence>
<dbReference type="PANTHER" id="PTHR30287">
    <property type="entry name" value="MEMBRANE COMPONENT OF PREDICTED ABC SUPERFAMILY METABOLITE UPTAKE TRANSPORTER"/>
    <property type="match status" value="1"/>
</dbReference>
<feature type="transmembrane region" description="Helical" evidence="6">
    <location>
        <begin position="304"/>
        <end position="322"/>
    </location>
</feature>
<organism evidence="8 9">
    <name type="scientific">Acetitomaculum ruminis DSM 5522</name>
    <dbReference type="NCBI Taxonomy" id="1120918"/>
    <lineage>
        <taxon>Bacteria</taxon>
        <taxon>Bacillati</taxon>
        <taxon>Bacillota</taxon>
        <taxon>Clostridia</taxon>
        <taxon>Lachnospirales</taxon>
        <taxon>Lachnospiraceae</taxon>
        <taxon>Acetitomaculum</taxon>
    </lineage>
</organism>
<accession>A0A1I0Y3V3</accession>
<dbReference type="InterPro" id="IPR038766">
    <property type="entry name" value="Membrane_comp_ABC_pdt"/>
</dbReference>
<keyword evidence="2" id="KW-1003">Cell membrane</keyword>
<feature type="transmembrane region" description="Helical" evidence="6">
    <location>
        <begin position="745"/>
        <end position="771"/>
    </location>
</feature>
<keyword evidence="3 6" id="KW-0812">Transmembrane</keyword>
<evidence type="ECO:0000256" key="4">
    <source>
        <dbReference type="ARBA" id="ARBA00022989"/>
    </source>
</evidence>
<dbReference type="AlphaFoldDB" id="A0A1I0Y3V3"/>
<dbReference type="RefSeq" id="WP_177205603.1">
    <property type="nucleotide sequence ID" value="NZ_FOJY01000008.1"/>
</dbReference>
<evidence type="ECO:0000313" key="8">
    <source>
        <dbReference type="EMBL" id="SFB07577.1"/>
    </source>
</evidence>
<feature type="transmembrane region" description="Helical" evidence="6">
    <location>
        <begin position="655"/>
        <end position="674"/>
    </location>
</feature>
<feature type="transmembrane region" description="Helical" evidence="6">
    <location>
        <begin position="342"/>
        <end position="362"/>
    </location>
</feature>
<protein>
    <submittedName>
        <fullName evidence="8">Putative ABC transport system permease protein</fullName>
    </submittedName>
</protein>
<dbReference type="Pfam" id="PF02687">
    <property type="entry name" value="FtsX"/>
    <property type="match status" value="2"/>
</dbReference>
<evidence type="ECO:0000313" key="9">
    <source>
        <dbReference type="Proteomes" id="UP000198838"/>
    </source>
</evidence>
<dbReference type="PANTHER" id="PTHR30287:SF2">
    <property type="entry name" value="BLL1001 PROTEIN"/>
    <property type="match status" value="1"/>
</dbReference>
<dbReference type="Proteomes" id="UP000198838">
    <property type="component" value="Unassembled WGS sequence"/>
</dbReference>
<evidence type="ECO:0000256" key="5">
    <source>
        <dbReference type="ARBA" id="ARBA00023136"/>
    </source>
</evidence>
<dbReference type="InterPro" id="IPR003838">
    <property type="entry name" value="ABC3_permease_C"/>
</dbReference>
<evidence type="ECO:0000256" key="1">
    <source>
        <dbReference type="ARBA" id="ARBA00004651"/>
    </source>
</evidence>
<name>A0A1I0Y3V3_9FIRM</name>
<dbReference type="STRING" id="1120918.SAMN05216249_10896"/>
<feature type="domain" description="ABC3 transporter permease C-terminal" evidence="7">
    <location>
        <begin position="255"/>
        <end position="372"/>
    </location>
</feature>